<organism evidence="3 4">
    <name type="scientific">Virgisporangium aliadipatigenens</name>
    <dbReference type="NCBI Taxonomy" id="741659"/>
    <lineage>
        <taxon>Bacteria</taxon>
        <taxon>Bacillati</taxon>
        <taxon>Actinomycetota</taxon>
        <taxon>Actinomycetes</taxon>
        <taxon>Micromonosporales</taxon>
        <taxon>Micromonosporaceae</taxon>
        <taxon>Virgisporangium</taxon>
    </lineage>
</organism>
<dbReference type="CDD" id="cd00161">
    <property type="entry name" value="beta-trefoil_Ricin-like"/>
    <property type="match status" value="1"/>
</dbReference>
<evidence type="ECO:0000259" key="2">
    <source>
        <dbReference type="Pfam" id="PF14200"/>
    </source>
</evidence>
<name>A0A8J3YHN2_9ACTN</name>
<keyword evidence="4" id="KW-1185">Reference proteome</keyword>
<sequence>MWPWRRHVAKIAVLVAVFAVTTAAANTVREAAAEAAPTPGQLYYLQNVTTGLRVQVASGSTAAGAAIVQGTASATTTQAHWRFAPVEGTSFYQIVNRRSGLCMDAGAASVRVVIRQSSCVNLPTFTHWTVGTAGTNHTMTGRRSGQGLCVIGDLNLSNVPLVSDVTPSCDYRFTLIPV</sequence>
<feature type="domain" description="Ricin B lectin" evidence="2">
    <location>
        <begin position="40"/>
        <end position="106"/>
    </location>
</feature>
<proteinExistence type="predicted"/>
<dbReference type="Proteomes" id="UP000619260">
    <property type="component" value="Unassembled WGS sequence"/>
</dbReference>
<evidence type="ECO:0000313" key="4">
    <source>
        <dbReference type="Proteomes" id="UP000619260"/>
    </source>
</evidence>
<accession>A0A8J3YHN2</accession>
<dbReference type="EMBL" id="BOPF01000003">
    <property type="protein sequence ID" value="GIJ44123.1"/>
    <property type="molecule type" value="Genomic_DNA"/>
</dbReference>
<dbReference type="Gene3D" id="2.80.10.50">
    <property type="match status" value="1"/>
</dbReference>
<dbReference type="Pfam" id="PF14200">
    <property type="entry name" value="RicinB_lectin_2"/>
    <property type="match status" value="1"/>
</dbReference>
<comment type="caution">
    <text evidence="3">The sequence shown here is derived from an EMBL/GenBank/DDBJ whole genome shotgun (WGS) entry which is preliminary data.</text>
</comment>
<reference evidence="3" key="1">
    <citation type="submission" date="2021-01" db="EMBL/GenBank/DDBJ databases">
        <title>Whole genome shotgun sequence of Virgisporangium aliadipatigenens NBRC 105644.</title>
        <authorList>
            <person name="Komaki H."/>
            <person name="Tamura T."/>
        </authorList>
    </citation>
    <scope>NUCLEOTIDE SEQUENCE</scope>
    <source>
        <strain evidence="3">NBRC 105644</strain>
    </source>
</reference>
<evidence type="ECO:0000313" key="3">
    <source>
        <dbReference type="EMBL" id="GIJ44123.1"/>
    </source>
</evidence>
<dbReference type="SUPFAM" id="SSF50370">
    <property type="entry name" value="Ricin B-like lectins"/>
    <property type="match status" value="1"/>
</dbReference>
<protein>
    <recommendedName>
        <fullName evidence="2">Ricin B lectin domain-containing protein</fullName>
    </recommendedName>
</protein>
<gene>
    <name evidence="3" type="ORF">Val02_10090</name>
</gene>
<feature type="chain" id="PRO_5035159439" description="Ricin B lectin domain-containing protein" evidence="1">
    <location>
        <begin position="26"/>
        <end position="178"/>
    </location>
</feature>
<dbReference type="InterPro" id="IPR000772">
    <property type="entry name" value="Ricin_B_lectin"/>
</dbReference>
<feature type="signal peptide" evidence="1">
    <location>
        <begin position="1"/>
        <end position="25"/>
    </location>
</feature>
<evidence type="ECO:0000256" key="1">
    <source>
        <dbReference type="SAM" id="SignalP"/>
    </source>
</evidence>
<dbReference type="InterPro" id="IPR035992">
    <property type="entry name" value="Ricin_B-like_lectins"/>
</dbReference>
<keyword evidence="1" id="KW-0732">Signal</keyword>
<dbReference type="AlphaFoldDB" id="A0A8J3YHN2"/>